<gene>
    <name evidence="2" type="ORF">NDU88_005670</name>
</gene>
<accession>A0AAV7VNA5</accession>
<dbReference type="InterPro" id="IPR015946">
    <property type="entry name" value="KH_dom-like_a/b"/>
</dbReference>
<feature type="signal peptide" evidence="1">
    <location>
        <begin position="1"/>
        <end position="16"/>
    </location>
</feature>
<evidence type="ECO:0000313" key="2">
    <source>
        <dbReference type="EMBL" id="KAJ1201866.1"/>
    </source>
</evidence>
<comment type="caution">
    <text evidence="2">The sequence shown here is derived from an EMBL/GenBank/DDBJ whole genome shotgun (WGS) entry which is preliminary data.</text>
</comment>
<keyword evidence="1" id="KW-0732">Signal</keyword>
<dbReference type="Proteomes" id="UP001066276">
    <property type="component" value="Chromosome 2_1"/>
</dbReference>
<dbReference type="EMBL" id="JANPWB010000003">
    <property type="protein sequence ID" value="KAJ1201866.1"/>
    <property type="molecule type" value="Genomic_DNA"/>
</dbReference>
<organism evidence="2 3">
    <name type="scientific">Pleurodeles waltl</name>
    <name type="common">Iberian ribbed newt</name>
    <dbReference type="NCBI Taxonomy" id="8319"/>
    <lineage>
        <taxon>Eukaryota</taxon>
        <taxon>Metazoa</taxon>
        <taxon>Chordata</taxon>
        <taxon>Craniata</taxon>
        <taxon>Vertebrata</taxon>
        <taxon>Euteleostomi</taxon>
        <taxon>Amphibia</taxon>
        <taxon>Batrachia</taxon>
        <taxon>Caudata</taxon>
        <taxon>Salamandroidea</taxon>
        <taxon>Salamandridae</taxon>
        <taxon>Pleurodelinae</taxon>
        <taxon>Pleurodeles</taxon>
    </lineage>
</organism>
<dbReference type="AlphaFoldDB" id="A0AAV7VNA5"/>
<protein>
    <recommendedName>
        <fullName evidence="4">Ribosome-binding factor A, mitochondrial</fullName>
    </recommendedName>
</protein>
<sequence>MMALWWCHAALRVGGATSCSRRYLHLSPVLNAKKTLLMKFASKTRKKFWYAGPTVGQLMQKPPAFLGSLKTTQPKKEDSIRMRALNVILYKTVVDLLDTCEISQEACDLRLEVTKVALAGDFSSCRVYWKTSGEAAADDHTEKTLQKIAPLIRHWLITHQVIGGVPPVVFVKDRENAALAEIEKLLEIADYGPRTTEDLVQSQMDLSGDHATSLDLSPSSKLTNLFGIDHEELNKQIAEYRKRSKQREMQPASSGLGEQLAELRKQKILLRKKKERKNLIYDDDITPQTFLLDRHTDDDLDLISSSENRLEDLEELEAQDLSFPTSTAPKA</sequence>
<dbReference type="InterPro" id="IPR039212">
    <property type="entry name" value="RBFA_mitochondrial"/>
</dbReference>
<dbReference type="GO" id="GO:0006364">
    <property type="term" value="P:rRNA processing"/>
    <property type="evidence" value="ECO:0007669"/>
    <property type="project" value="InterPro"/>
</dbReference>
<feature type="chain" id="PRO_5043821097" description="Ribosome-binding factor A, mitochondrial" evidence="1">
    <location>
        <begin position="17"/>
        <end position="331"/>
    </location>
</feature>
<dbReference type="Pfam" id="PF02033">
    <property type="entry name" value="RBFA"/>
    <property type="match status" value="1"/>
</dbReference>
<dbReference type="SUPFAM" id="SSF89919">
    <property type="entry name" value="Ribosome-binding factor A, RbfA"/>
    <property type="match status" value="1"/>
</dbReference>
<dbReference type="Gene3D" id="3.30.300.20">
    <property type="match status" value="1"/>
</dbReference>
<proteinExistence type="predicted"/>
<evidence type="ECO:0000313" key="3">
    <source>
        <dbReference type="Proteomes" id="UP001066276"/>
    </source>
</evidence>
<name>A0AAV7VNA5_PLEWA</name>
<dbReference type="PANTHER" id="PTHR14725">
    <property type="entry name" value="RIBOSOME-BINDING FACTOR A, MITOCHONDRIAL-RELATED"/>
    <property type="match status" value="1"/>
</dbReference>
<reference evidence="2" key="1">
    <citation type="journal article" date="2022" name="bioRxiv">
        <title>Sequencing and chromosome-scale assembly of the giantPleurodeles waltlgenome.</title>
        <authorList>
            <person name="Brown T."/>
            <person name="Elewa A."/>
            <person name="Iarovenko S."/>
            <person name="Subramanian E."/>
            <person name="Araus A.J."/>
            <person name="Petzold A."/>
            <person name="Susuki M."/>
            <person name="Suzuki K.-i.T."/>
            <person name="Hayashi T."/>
            <person name="Toyoda A."/>
            <person name="Oliveira C."/>
            <person name="Osipova E."/>
            <person name="Leigh N.D."/>
            <person name="Simon A."/>
            <person name="Yun M.H."/>
        </authorList>
    </citation>
    <scope>NUCLEOTIDE SEQUENCE</scope>
    <source>
        <strain evidence="2">20211129_DDA</strain>
        <tissue evidence="2">Liver</tissue>
    </source>
</reference>
<dbReference type="InterPro" id="IPR000238">
    <property type="entry name" value="RbfA"/>
</dbReference>
<keyword evidence="3" id="KW-1185">Reference proteome</keyword>
<dbReference type="PANTHER" id="PTHR14725:SF0">
    <property type="entry name" value="RIBOSOME-BINDING FACTOR A, MITOCHONDRIAL-RELATED"/>
    <property type="match status" value="1"/>
</dbReference>
<evidence type="ECO:0008006" key="4">
    <source>
        <dbReference type="Google" id="ProtNLM"/>
    </source>
</evidence>
<evidence type="ECO:0000256" key="1">
    <source>
        <dbReference type="SAM" id="SignalP"/>
    </source>
</evidence>
<dbReference type="InterPro" id="IPR023799">
    <property type="entry name" value="RbfA_dom_sf"/>
</dbReference>